<sequence>MSRSINYQLDRSETNHQLFLTIFQMDVLDQSQPRHKKRRRRSSGKFKKDAKEAIKKSTAYLLSQASDSTSSDSSEQAGRETIPSIPEKDTDKNFIADGTTSNAVDSGLRISVQDQTLEFSRLHKPQKPSADVTTGKARNFTISIALPGDILNNAQTWELKTALVGQIARACAIFSVDEIIIFEENLPPPAQTCHNLASKLVTSVRNKYRNPEQNREELDDDSEAFRPSHFFNRILEYLECPQYLRKSLFPLHPDLRLAGLLPPLDLPHHLRKEHVSPWREGCVLPKDVTQNYLSGHARKGGSGKKKSLVGVNFVWVDVGLDEPIQAMIKEDVTVPDWARVTVQMPSEKLKHARLVSPRAPTEHSGLYWGYSVRLASSISKVFTESPYVTDGGYDLTIGTSERGQGVDSVIDRMNDFNHLLLVLGGLSGLELCIASDSTLEPCLKAEDAHLLFDYWINTLPYQGSRTIRTEEALVVSLGALRKLFSRS</sequence>
<dbReference type="InterPro" id="IPR003750">
    <property type="entry name" value="Put_MeTrfase-C9orf114-like"/>
</dbReference>
<dbReference type="Pfam" id="PF02598">
    <property type="entry name" value="Methyltrn_RNA_3"/>
    <property type="match status" value="1"/>
</dbReference>
<dbReference type="Proteomes" id="UP001153365">
    <property type="component" value="Unassembled WGS sequence"/>
</dbReference>
<feature type="region of interest" description="Disordered" evidence="2">
    <location>
        <begin position="30"/>
        <end position="99"/>
    </location>
</feature>
<proteinExistence type="inferred from homology"/>
<keyword evidence="3" id="KW-0489">Methyltransferase</keyword>
<protein>
    <submittedName>
        <fullName evidence="3">RNA methyltransferase-domain-containing protein</fullName>
    </submittedName>
</protein>
<dbReference type="CDD" id="cd18086">
    <property type="entry name" value="HsC9orf114-like"/>
    <property type="match status" value="1"/>
</dbReference>
<dbReference type="EMBL" id="CALTRL010005790">
    <property type="protein sequence ID" value="CAH7686415.1"/>
    <property type="molecule type" value="Genomic_DNA"/>
</dbReference>
<evidence type="ECO:0000313" key="4">
    <source>
        <dbReference type="Proteomes" id="UP001153365"/>
    </source>
</evidence>
<dbReference type="SUPFAM" id="SSF75217">
    <property type="entry name" value="alpha/beta knot"/>
    <property type="match status" value="1"/>
</dbReference>
<comment type="similarity">
    <text evidence="1">Belongs to the class IV-like SAM-binding methyltransferase superfamily.</text>
</comment>
<organism evidence="3 4">
    <name type="scientific">Phakopsora pachyrhizi</name>
    <name type="common">Asian soybean rust disease fungus</name>
    <dbReference type="NCBI Taxonomy" id="170000"/>
    <lineage>
        <taxon>Eukaryota</taxon>
        <taxon>Fungi</taxon>
        <taxon>Dikarya</taxon>
        <taxon>Basidiomycota</taxon>
        <taxon>Pucciniomycotina</taxon>
        <taxon>Pucciniomycetes</taxon>
        <taxon>Pucciniales</taxon>
        <taxon>Phakopsoraceae</taxon>
        <taxon>Phakopsora</taxon>
    </lineage>
</organism>
<keyword evidence="3" id="KW-0808">Transferase</keyword>
<gene>
    <name evidence="3" type="ORF">PPACK8108_LOCUS21060</name>
</gene>
<evidence type="ECO:0000256" key="1">
    <source>
        <dbReference type="ARBA" id="ARBA00009841"/>
    </source>
</evidence>
<dbReference type="AlphaFoldDB" id="A0AAV0BGU7"/>
<dbReference type="GO" id="GO:0008168">
    <property type="term" value="F:methyltransferase activity"/>
    <property type="evidence" value="ECO:0007669"/>
    <property type="project" value="UniProtKB-KW"/>
</dbReference>
<name>A0AAV0BGU7_PHAPC</name>
<accession>A0AAV0BGU7</accession>
<dbReference type="Gene3D" id="3.40.1280.10">
    <property type="match status" value="2"/>
</dbReference>
<dbReference type="InterPro" id="IPR029028">
    <property type="entry name" value="Alpha/beta_knot_MTases"/>
</dbReference>
<dbReference type="PANTHER" id="PTHR12150:SF13">
    <property type="entry name" value="METHYLTRANSFERASE C9ORF114-RELATED"/>
    <property type="match status" value="1"/>
</dbReference>
<dbReference type="InterPro" id="IPR029026">
    <property type="entry name" value="tRNA_m1G_MTases_N"/>
</dbReference>
<comment type="caution">
    <text evidence="3">The sequence shown here is derived from an EMBL/GenBank/DDBJ whole genome shotgun (WGS) entry which is preliminary data.</text>
</comment>
<dbReference type="GO" id="GO:0032259">
    <property type="term" value="P:methylation"/>
    <property type="evidence" value="ECO:0007669"/>
    <property type="project" value="UniProtKB-KW"/>
</dbReference>
<keyword evidence="4" id="KW-1185">Reference proteome</keyword>
<feature type="compositionally biased region" description="Basic and acidic residues" evidence="2">
    <location>
        <begin position="46"/>
        <end position="55"/>
    </location>
</feature>
<evidence type="ECO:0000313" key="3">
    <source>
        <dbReference type="EMBL" id="CAH7686415.1"/>
    </source>
</evidence>
<reference evidence="3" key="1">
    <citation type="submission" date="2022-06" db="EMBL/GenBank/DDBJ databases">
        <authorList>
            <consortium name="SYNGENTA / RWTH Aachen University"/>
        </authorList>
    </citation>
    <scope>NUCLEOTIDE SEQUENCE</scope>
</reference>
<feature type="compositionally biased region" description="Low complexity" evidence="2">
    <location>
        <begin position="63"/>
        <end position="76"/>
    </location>
</feature>
<evidence type="ECO:0000256" key="2">
    <source>
        <dbReference type="SAM" id="MobiDB-lite"/>
    </source>
</evidence>
<feature type="compositionally biased region" description="Basic residues" evidence="2">
    <location>
        <begin position="33"/>
        <end position="45"/>
    </location>
</feature>
<dbReference type="PANTHER" id="PTHR12150">
    <property type="entry name" value="CLASS IV SAM-BINDING METHYLTRANSFERASE-RELATED"/>
    <property type="match status" value="1"/>
</dbReference>